<evidence type="ECO:0000256" key="10">
    <source>
        <dbReference type="ARBA" id="ARBA00023002"/>
    </source>
</evidence>
<evidence type="ECO:0000256" key="8">
    <source>
        <dbReference type="ARBA" id="ARBA00022827"/>
    </source>
</evidence>
<feature type="binding site" evidence="14">
    <location>
        <position position="585"/>
    </location>
    <ligand>
        <name>FAD</name>
        <dbReference type="ChEBI" id="CHEBI:57692"/>
    </ligand>
</feature>
<dbReference type="AlphaFoldDB" id="A0AAD5XVN9"/>
<feature type="binding site" evidence="14">
    <location>
        <position position="566"/>
    </location>
    <ligand>
        <name>FAD</name>
        <dbReference type="ChEBI" id="CHEBI:57692"/>
    </ligand>
</feature>
<keyword evidence="8 14" id="KW-0274">FAD</keyword>
<comment type="cofactor">
    <cofactor evidence="1 14">
        <name>FAD</name>
        <dbReference type="ChEBI" id="CHEBI:57692"/>
    </cofactor>
</comment>
<comment type="catalytic activity">
    <reaction evidence="13">
        <text>2 Fe(III)-[cytochrome b5] + NADH = 2 Fe(II)-[cytochrome b5] + NAD(+) + H(+)</text>
        <dbReference type="Rhea" id="RHEA:46680"/>
        <dbReference type="Rhea" id="RHEA-COMP:10438"/>
        <dbReference type="Rhea" id="RHEA-COMP:10439"/>
        <dbReference type="ChEBI" id="CHEBI:15378"/>
        <dbReference type="ChEBI" id="CHEBI:29033"/>
        <dbReference type="ChEBI" id="CHEBI:29034"/>
        <dbReference type="ChEBI" id="CHEBI:57540"/>
        <dbReference type="ChEBI" id="CHEBI:57945"/>
        <dbReference type="EC" id="1.6.2.2"/>
    </reaction>
</comment>
<dbReference type="FunFam" id="3.40.50.80:FF:000009">
    <property type="entry name" value="NADH-cytochrome b5 reductase"/>
    <property type="match status" value="1"/>
</dbReference>
<dbReference type="GO" id="GO:0004672">
    <property type="term" value="F:protein kinase activity"/>
    <property type="evidence" value="ECO:0007669"/>
    <property type="project" value="InterPro"/>
</dbReference>
<comment type="caution">
    <text evidence="19">The sequence shown here is derived from an EMBL/GenBank/DDBJ whole genome shotgun (WGS) entry which is preliminary data.</text>
</comment>
<feature type="binding site" evidence="14">
    <location>
        <position position="591"/>
    </location>
    <ligand>
        <name>FAD</name>
        <dbReference type="ChEBI" id="CHEBI:57692"/>
    </ligand>
</feature>
<dbReference type="InterPro" id="IPR001433">
    <property type="entry name" value="OxRdtase_FAD/NAD-bd"/>
</dbReference>
<dbReference type="Pfam" id="PF00069">
    <property type="entry name" value="Pkinase"/>
    <property type="match status" value="1"/>
</dbReference>
<evidence type="ECO:0000259" key="17">
    <source>
        <dbReference type="PROSITE" id="PS50011"/>
    </source>
</evidence>
<dbReference type="PROSITE" id="PS51384">
    <property type="entry name" value="FAD_FR"/>
    <property type="match status" value="1"/>
</dbReference>
<evidence type="ECO:0000256" key="11">
    <source>
        <dbReference type="ARBA" id="ARBA00023027"/>
    </source>
</evidence>
<evidence type="ECO:0000256" key="4">
    <source>
        <dbReference type="ARBA" id="ARBA00012011"/>
    </source>
</evidence>
<sequence length="760" mass="86333">MLKSQNSPTTNYVGSPSPKQQLQHSSPQKPLFIYPLLVGNNQFKVGKKIGEGSFGVIYNGVNLKNNLNCAIKFESKKSDAPQLSNEFRCYKLLADTPGIPSVHYFGQEPLFNVLCIDLLGQNLESLFDLCGRQFSIKTVAMLGIRMINLIKSVHEKNLIYRDIKPENFLIGRTPRTNELHYTAGTFKQKEIFIYHIFTHYIDFLSFHNTEFPHPTSQIYLVDLGMAKQYRDPKSKIHIPYREKKNLTGTARYMSINTHQGIEQARRDDIESLGNVFMYFLRGNLPWQGLKAPTNKQKYQKIGEKKQCTSVRELSEGFPEEFDKYLIYARNMKFEDEPDYDYMISLFKSVLYNIGEEDDGIFDWMLEMERQLKAREKRKRQEAYKANSILTNEKDNSNLSDHHYLKTNQLQRQISLSKPERSQTPQKHRERNPSFQSLNTSLNVLNYGTDLGKNYSKPNLDKNDAIVETTKKGHTTNGKSSSNLILGATAAAIGVGAGYYYLQGKKPAIPDPAPVALVPDTFVDFKLSKVEQVSHDTKKFTFELPGNHELGLPVAGMVMAKLGKIVRPYTPISPKHANGYFDLLIKIYPTGKFTQEVNKMKPGDVLQVKGPIVKWNYKPNEFQTIGMVAGGTGITPMLQVIREVLNNPQDQTKLKLIFGNVSPKDILLKDELDKLAQDPRLEIQYIVDKGDKSWTGKTGYVTEQLIKDFLPAPNTNSRILTCGPPPMVNALTGPKNPDFSQGELTGLFKKLGYSKEEVFKY</sequence>
<gene>
    <name evidence="19" type="primary">YCK1_2</name>
    <name evidence="19" type="ORF">HK099_004397</name>
</gene>
<keyword evidence="9 15" id="KW-0067">ATP-binding</keyword>
<evidence type="ECO:0000256" key="2">
    <source>
        <dbReference type="ARBA" id="ARBA00004572"/>
    </source>
</evidence>
<dbReference type="PRINTS" id="PR00371">
    <property type="entry name" value="FPNCR"/>
</dbReference>
<dbReference type="Pfam" id="PF00970">
    <property type="entry name" value="FAD_binding_6"/>
    <property type="match status" value="1"/>
</dbReference>
<dbReference type="InterPro" id="IPR001834">
    <property type="entry name" value="CBR-like"/>
</dbReference>
<feature type="region of interest" description="Disordered" evidence="16">
    <location>
        <begin position="1"/>
        <end position="25"/>
    </location>
</feature>
<dbReference type="InterPro" id="IPR001709">
    <property type="entry name" value="Flavoprot_Pyr_Nucl_cyt_Rdtase"/>
</dbReference>
<dbReference type="CDD" id="cd06183">
    <property type="entry name" value="cyt_b5_reduct_like"/>
    <property type="match status" value="1"/>
</dbReference>
<dbReference type="FunFam" id="2.40.30.10:FF:000032">
    <property type="entry name" value="NADH-cytochrome b5 reductase"/>
    <property type="match status" value="1"/>
</dbReference>
<dbReference type="PANTHER" id="PTHR19370">
    <property type="entry name" value="NADH-CYTOCHROME B5 REDUCTASE"/>
    <property type="match status" value="1"/>
</dbReference>
<evidence type="ECO:0000256" key="14">
    <source>
        <dbReference type="PIRSR" id="PIRSR601834-1"/>
    </source>
</evidence>
<evidence type="ECO:0000256" key="3">
    <source>
        <dbReference type="ARBA" id="ARBA00006105"/>
    </source>
</evidence>
<keyword evidence="7" id="KW-1000">Mitochondrion outer membrane</keyword>
<keyword evidence="19" id="KW-0808">Transferase</keyword>
<evidence type="ECO:0000256" key="7">
    <source>
        <dbReference type="ARBA" id="ARBA00022787"/>
    </source>
</evidence>
<feature type="binding site" evidence="14">
    <location>
        <position position="634"/>
    </location>
    <ligand>
        <name>FAD</name>
        <dbReference type="ChEBI" id="CHEBI:57692"/>
    </ligand>
</feature>
<feature type="binding site" evidence="15">
    <location>
        <position position="72"/>
    </location>
    <ligand>
        <name>ATP</name>
        <dbReference type="ChEBI" id="CHEBI:30616"/>
    </ligand>
</feature>
<dbReference type="Gene3D" id="3.40.50.80">
    <property type="entry name" value="Nucleotide-binding domain of ferredoxin-NADP reductase (FNR) module"/>
    <property type="match status" value="1"/>
</dbReference>
<dbReference type="PROSITE" id="PS00107">
    <property type="entry name" value="PROTEIN_KINASE_ATP"/>
    <property type="match status" value="1"/>
</dbReference>
<feature type="domain" description="FAD-binding FR-type" evidence="18">
    <location>
        <begin position="519"/>
        <end position="617"/>
    </location>
</feature>
<dbReference type="PANTHER" id="PTHR19370:SF171">
    <property type="entry name" value="NADH-CYTOCHROME B5 REDUCTASE 2"/>
    <property type="match status" value="1"/>
</dbReference>
<dbReference type="PROSITE" id="PS00108">
    <property type="entry name" value="PROTEIN_KINASE_ST"/>
    <property type="match status" value="1"/>
</dbReference>
<dbReference type="InterPro" id="IPR008333">
    <property type="entry name" value="Cbr1-like_FAD-bd_dom"/>
</dbReference>
<feature type="domain" description="Protein kinase" evidence="17">
    <location>
        <begin position="43"/>
        <end position="350"/>
    </location>
</feature>
<dbReference type="GO" id="GO:0005741">
    <property type="term" value="C:mitochondrial outer membrane"/>
    <property type="evidence" value="ECO:0007669"/>
    <property type="project" value="UniProtKB-SubCell"/>
</dbReference>
<evidence type="ECO:0000313" key="19">
    <source>
        <dbReference type="EMBL" id="KAJ3220313.1"/>
    </source>
</evidence>
<reference evidence="19" key="1">
    <citation type="submission" date="2020-05" db="EMBL/GenBank/DDBJ databases">
        <title>Phylogenomic resolution of chytrid fungi.</title>
        <authorList>
            <person name="Stajich J.E."/>
            <person name="Amses K."/>
            <person name="Simmons R."/>
            <person name="Seto K."/>
            <person name="Myers J."/>
            <person name="Bonds A."/>
            <person name="Quandt C.A."/>
            <person name="Barry K."/>
            <person name="Liu P."/>
            <person name="Grigoriev I."/>
            <person name="Longcore J.E."/>
            <person name="James T.Y."/>
        </authorList>
    </citation>
    <scope>NUCLEOTIDE SEQUENCE</scope>
    <source>
        <strain evidence="19">JEL0476</strain>
    </source>
</reference>
<keyword evidence="12" id="KW-0496">Mitochondrion</keyword>
<feature type="binding site" evidence="14">
    <location>
        <position position="567"/>
    </location>
    <ligand>
        <name>FAD</name>
        <dbReference type="ChEBI" id="CHEBI:57692"/>
    </ligand>
</feature>
<keyword evidence="19" id="KW-0418">Kinase</keyword>
<dbReference type="InterPro" id="IPR017938">
    <property type="entry name" value="Riboflavin_synthase-like_b-brl"/>
</dbReference>
<dbReference type="SUPFAM" id="SSF63380">
    <property type="entry name" value="Riboflavin synthase domain-like"/>
    <property type="match status" value="1"/>
</dbReference>
<keyword evidence="5 14" id="KW-0285">Flavoprotein</keyword>
<evidence type="ECO:0000256" key="16">
    <source>
        <dbReference type="SAM" id="MobiDB-lite"/>
    </source>
</evidence>
<dbReference type="SUPFAM" id="SSF56112">
    <property type="entry name" value="Protein kinase-like (PK-like)"/>
    <property type="match status" value="1"/>
</dbReference>
<keyword evidence="10" id="KW-0560">Oxidoreductase</keyword>
<dbReference type="EC" id="1.6.2.2" evidence="4"/>
<evidence type="ECO:0000259" key="18">
    <source>
        <dbReference type="PROSITE" id="PS51384"/>
    </source>
</evidence>
<evidence type="ECO:0000256" key="15">
    <source>
        <dbReference type="PROSITE-ProRule" id="PRU10141"/>
    </source>
</evidence>
<dbReference type="InterPro" id="IPR000719">
    <property type="entry name" value="Prot_kinase_dom"/>
</dbReference>
<dbReference type="Gene3D" id="2.40.30.10">
    <property type="entry name" value="Translation factors"/>
    <property type="match status" value="1"/>
</dbReference>
<protein>
    <recommendedName>
        <fullName evidence="4">cytochrome-b5 reductase</fullName>
        <ecNumber evidence="4">1.6.2.2</ecNumber>
    </recommendedName>
</protein>
<dbReference type="PRINTS" id="PR00406">
    <property type="entry name" value="CYTB5RDTASE"/>
</dbReference>
<comment type="subcellular location">
    <subcellularLocation>
        <location evidence="2">Mitochondrion outer membrane</location>
        <topology evidence="2">Single-pass membrane protein</topology>
    </subcellularLocation>
</comment>
<dbReference type="InterPro" id="IPR011009">
    <property type="entry name" value="Kinase-like_dom_sf"/>
</dbReference>
<dbReference type="SMART" id="SM00220">
    <property type="entry name" value="S_TKc"/>
    <property type="match status" value="1"/>
</dbReference>
<keyword evidence="11" id="KW-0520">NAD</keyword>
<feature type="region of interest" description="Disordered" evidence="16">
    <location>
        <begin position="410"/>
        <end position="435"/>
    </location>
</feature>
<evidence type="ECO:0000256" key="1">
    <source>
        <dbReference type="ARBA" id="ARBA00001974"/>
    </source>
</evidence>
<proteinExistence type="inferred from homology"/>
<keyword evidence="20" id="KW-1185">Reference proteome</keyword>
<dbReference type="InterPro" id="IPR008271">
    <property type="entry name" value="Ser/Thr_kinase_AS"/>
</dbReference>
<accession>A0AAD5XVN9</accession>
<dbReference type="InterPro" id="IPR039261">
    <property type="entry name" value="FNR_nucleotide-bd"/>
</dbReference>
<evidence type="ECO:0000256" key="13">
    <source>
        <dbReference type="ARBA" id="ARBA00047682"/>
    </source>
</evidence>
<evidence type="ECO:0000313" key="20">
    <source>
        <dbReference type="Proteomes" id="UP001211065"/>
    </source>
</evidence>
<keyword evidence="7" id="KW-0472">Membrane</keyword>
<dbReference type="Pfam" id="PF00175">
    <property type="entry name" value="NAD_binding_1"/>
    <property type="match status" value="1"/>
</dbReference>
<feature type="binding site" evidence="14">
    <location>
        <position position="568"/>
    </location>
    <ligand>
        <name>FAD</name>
        <dbReference type="ChEBI" id="CHEBI:57692"/>
    </ligand>
</feature>
<feature type="binding site" evidence="14">
    <location>
        <position position="583"/>
    </location>
    <ligand>
        <name>FAD</name>
        <dbReference type="ChEBI" id="CHEBI:57692"/>
    </ligand>
</feature>
<keyword evidence="6 15" id="KW-0547">Nucleotide-binding</keyword>
<dbReference type="EMBL" id="JADGJW010000308">
    <property type="protein sequence ID" value="KAJ3220313.1"/>
    <property type="molecule type" value="Genomic_DNA"/>
</dbReference>
<evidence type="ECO:0000256" key="12">
    <source>
        <dbReference type="ARBA" id="ARBA00023128"/>
    </source>
</evidence>
<evidence type="ECO:0000256" key="9">
    <source>
        <dbReference type="ARBA" id="ARBA00022840"/>
    </source>
</evidence>
<dbReference type="SUPFAM" id="SSF52343">
    <property type="entry name" value="Ferredoxin reductase-like, C-terminal NADP-linked domain"/>
    <property type="match status" value="1"/>
</dbReference>
<dbReference type="PROSITE" id="PS50011">
    <property type="entry name" value="PROTEIN_KINASE_DOM"/>
    <property type="match status" value="1"/>
</dbReference>
<comment type="similarity">
    <text evidence="3">Belongs to the flavoprotein pyridine nucleotide cytochrome reductase family.</text>
</comment>
<evidence type="ECO:0000256" key="5">
    <source>
        <dbReference type="ARBA" id="ARBA00022630"/>
    </source>
</evidence>
<evidence type="ECO:0000256" key="6">
    <source>
        <dbReference type="ARBA" id="ARBA00022741"/>
    </source>
</evidence>
<dbReference type="GO" id="GO:0005524">
    <property type="term" value="F:ATP binding"/>
    <property type="evidence" value="ECO:0007669"/>
    <property type="project" value="UniProtKB-UniRule"/>
</dbReference>
<dbReference type="InterPro" id="IPR017441">
    <property type="entry name" value="Protein_kinase_ATP_BS"/>
</dbReference>
<dbReference type="Proteomes" id="UP001211065">
    <property type="component" value="Unassembled WGS sequence"/>
</dbReference>
<dbReference type="InterPro" id="IPR017927">
    <property type="entry name" value="FAD-bd_FR_type"/>
</dbReference>
<dbReference type="GO" id="GO:0090524">
    <property type="term" value="F:cytochrome-b5 reductase activity, acting on NADH"/>
    <property type="evidence" value="ECO:0007669"/>
    <property type="project" value="UniProtKB-EC"/>
</dbReference>
<dbReference type="Gene3D" id="1.10.510.10">
    <property type="entry name" value="Transferase(Phosphotransferase) domain 1"/>
    <property type="match status" value="2"/>
</dbReference>
<organism evidence="19 20">
    <name type="scientific">Clydaea vesicula</name>
    <dbReference type="NCBI Taxonomy" id="447962"/>
    <lineage>
        <taxon>Eukaryota</taxon>
        <taxon>Fungi</taxon>
        <taxon>Fungi incertae sedis</taxon>
        <taxon>Chytridiomycota</taxon>
        <taxon>Chytridiomycota incertae sedis</taxon>
        <taxon>Chytridiomycetes</taxon>
        <taxon>Lobulomycetales</taxon>
        <taxon>Lobulomycetaceae</taxon>
        <taxon>Clydaea</taxon>
    </lineage>
</organism>
<name>A0AAD5XVN9_9FUNG</name>